<dbReference type="EMBL" id="CZKB01000005">
    <property type="protein sequence ID" value="CUR58117.1"/>
    <property type="molecule type" value="Genomic_DNA"/>
</dbReference>
<proteinExistence type="predicted"/>
<evidence type="ECO:0000313" key="1">
    <source>
        <dbReference type="EMBL" id="CUR58117.1"/>
    </source>
</evidence>
<protein>
    <submittedName>
        <fullName evidence="1">Uncharacterized protein</fullName>
    </submittedName>
</protein>
<gene>
    <name evidence="1" type="ORF">NOCA1130390</name>
</gene>
<sequence>MIRPSGLYAVLRGEEIHVHSHGRDYVTLPAPSGPVRHELDELDDFVSIKTFATWRGGQVAISAVSGDECGFFTNDQALAERERLAGDTYNGWHGSAALSELTDVDERVTSIHPRRREA</sequence>
<dbReference type="AlphaFoldDB" id="A0A2P2C801"/>
<organism evidence="1">
    <name type="scientific">metagenome</name>
    <dbReference type="NCBI Taxonomy" id="256318"/>
    <lineage>
        <taxon>unclassified sequences</taxon>
        <taxon>metagenomes</taxon>
    </lineage>
</organism>
<accession>A0A2P2C801</accession>
<name>A0A2P2C801_9ZZZZ</name>
<reference evidence="1" key="1">
    <citation type="submission" date="2015-08" db="EMBL/GenBank/DDBJ databases">
        <authorList>
            <person name="Babu N.S."/>
            <person name="Beckwith C.J."/>
            <person name="Beseler K.G."/>
            <person name="Brison A."/>
            <person name="Carone J.V."/>
            <person name="Caskin T.P."/>
            <person name="Diamond M."/>
            <person name="Durham M.E."/>
            <person name="Foxe J.M."/>
            <person name="Go M."/>
            <person name="Henderson B.A."/>
            <person name="Jones I.B."/>
            <person name="McGettigan J.A."/>
            <person name="Micheletti S.J."/>
            <person name="Nasrallah M.E."/>
            <person name="Ortiz D."/>
            <person name="Piller C.R."/>
            <person name="Privatt S.R."/>
            <person name="Schneider S.L."/>
            <person name="Sharp S."/>
            <person name="Smith T.C."/>
            <person name="Stanton J.D."/>
            <person name="Ullery H.E."/>
            <person name="Wilson R.J."/>
            <person name="Serrano M.G."/>
            <person name="Buck G."/>
            <person name="Lee V."/>
            <person name="Wang Y."/>
            <person name="Carvalho R."/>
            <person name="Voegtly L."/>
            <person name="Shi R."/>
            <person name="Duckworth R."/>
            <person name="Johnson A."/>
            <person name="Loviza R."/>
            <person name="Walstead R."/>
            <person name="Shah Z."/>
            <person name="Kiflezghi M."/>
            <person name="Wade K."/>
            <person name="Ball S.L."/>
            <person name="Bradley K.W."/>
            <person name="Asai D.J."/>
            <person name="Bowman C.A."/>
            <person name="Russell D.A."/>
            <person name="Pope W.H."/>
            <person name="Jacobs-Sera D."/>
            <person name="Hendrix R.W."/>
            <person name="Hatfull G.F."/>
        </authorList>
    </citation>
    <scope>NUCLEOTIDE SEQUENCE</scope>
</reference>